<dbReference type="EnsemblMetazoa" id="XM_022816233">
    <property type="protein sequence ID" value="XP_022671968"/>
    <property type="gene ID" value="LOC111254888"/>
</dbReference>
<evidence type="ECO:0000256" key="2">
    <source>
        <dbReference type="ARBA" id="ARBA00023186"/>
    </source>
</evidence>
<protein>
    <recommendedName>
        <fullName evidence="5">Urease accessory protein UreD</fullName>
    </recommendedName>
</protein>
<keyword evidence="4" id="KW-1185">Reference proteome</keyword>
<dbReference type="GO" id="GO:0016151">
    <property type="term" value="F:nickel cation binding"/>
    <property type="evidence" value="ECO:0007669"/>
    <property type="project" value="InterPro"/>
</dbReference>
<sequence>MLTQHQAMPAIVPGDEKTFQRIREAKKFLLPARTCSASVTFKVSPGNSMDGFRWSEASSICFTYPYKLFVPRPSIRSLSPTRWIYPVVYGGGLVSGDNVCLILTCCKATSVLVTSQAFNKVYKAKANQITRQTNHFEIRQGALLSVLPDFIVCYAGANYSSSLKVYLGDELILREATILENFEDLTIADRMYQFEVFGILVLYGRSEVVRDLQGRVFTELSAREDFGIIPERENLFCTSLTADNVRVVRFICADSRAAYEKVDRLLSPLYKLYGGSPFYNKY</sequence>
<dbReference type="GeneID" id="111254888"/>
<evidence type="ECO:0000313" key="4">
    <source>
        <dbReference type="Proteomes" id="UP000594260"/>
    </source>
</evidence>
<dbReference type="Pfam" id="PF01774">
    <property type="entry name" value="UreD"/>
    <property type="match status" value="1"/>
</dbReference>
<dbReference type="AlphaFoldDB" id="A0A7M7KU21"/>
<evidence type="ECO:0008006" key="5">
    <source>
        <dbReference type="Google" id="ProtNLM"/>
    </source>
</evidence>
<evidence type="ECO:0000256" key="1">
    <source>
        <dbReference type="ARBA" id="ARBA00007177"/>
    </source>
</evidence>
<proteinExistence type="inferred from homology"/>
<reference evidence="3" key="1">
    <citation type="submission" date="2021-01" db="UniProtKB">
        <authorList>
            <consortium name="EnsemblMetazoa"/>
        </authorList>
    </citation>
    <scope>IDENTIFICATION</scope>
</reference>
<keyword evidence="2" id="KW-0143">Chaperone</keyword>
<dbReference type="PANTHER" id="PTHR33643:SF1">
    <property type="entry name" value="UREASE ACCESSORY PROTEIN D"/>
    <property type="match status" value="1"/>
</dbReference>
<dbReference type="Proteomes" id="UP000594260">
    <property type="component" value="Unplaced"/>
</dbReference>
<evidence type="ECO:0000313" key="3">
    <source>
        <dbReference type="EnsemblMetazoa" id="XP_022671968"/>
    </source>
</evidence>
<organism evidence="3 4">
    <name type="scientific">Varroa destructor</name>
    <name type="common">Honeybee mite</name>
    <dbReference type="NCBI Taxonomy" id="109461"/>
    <lineage>
        <taxon>Eukaryota</taxon>
        <taxon>Metazoa</taxon>
        <taxon>Ecdysozoa</taxon>
        <taxon>Arthropoda</taxon>
        <taxon>Chelicerata</taxon>
        <taxon>Arachnida</taxon>
        <taxon>Acari</taxon>
        <taxon>Parasitiformes</taxon>
        <taxon>Mesostigmata</taxon>
        <taxon>Gamasina</taxon>
        <taxon>Dermanyssoidea</taxon>
        <taxon>Varroidae</taxon>
        <taxon>Varroa</taxon>
    </lineage>
</organism>
<name>A0A7M7KU21_VARDE</name>
<accession>A0A7M7KU21</accession>
<comment type="similarity">
    <text evidence="1">Belongs to the UreD family.</text>
</comment>
<dbReference type="PANTHER" id="PTHR33643">
    <property type="entry name" value="UREASE ACCESSORY PROTEIN D"/>
    <property type="match status" value="1"/>
</dbReference>
<dbReference type="RefSeq" id="XP_022671968.1">
    <property type="nucleotide sequence ID" value="XM_022816233.1"/>
</dbReference>
<dbReference type="InterPro" id="IPR002669">
    <property type="entry name" value="UreD"/>
</dbReference>